<dbReference type="EMBL" id="AK372793">
    <property type="protein sequence ID" value="BAK03990.1"/>
    <property type="molecule type" value="mRNA"/>
</dbReference>
<name>F2E9G8_HORVV</name>
<protein>
    <submittedName>
        <fullName evidence="1">Predicted protein</fullName>
    </submittedName>
</protein>
<reference evidence="1" key="1">
    <citation type="journal article" date="2011" name="Plant Physiol.">
        <title>Comprehensive sequence analysis of 24,783 barley full-length cDNAs derived from 12 clone libraries.</title>
        <authorList>
            <person name="Matsumoto T."/>
            <person name="Tanaka T."/>
            <person name="Sakai H."/>
            <person name="Amano N."/>
            <person name="Kanamori H."/>
            <person name="Kurita K."/>
            <person name="Kikuta A."/>
            <person name="Kamiya K."/>
            <person name="Yamamoto M."/>
            <person name="Ikawa H."/>
            <person name="Fujii N."/>
            <person name="Hori K."/>
            <person name="Itoh T."/>
            <person name="Sato K."/>
        </authorList>
    </citation>
    <scope>NUCLEOTIDE SEQUENCE</scope>
    <source>
        <tissue evidence="1">Flower</tissue>
    </source>
</reference>
<dbReference type="AlphaFoldDB" id="F2E9G8"/>
<organism evidence="1">
    <name type="scientific">Hordeum vulgare subsp. vulgare</name>
    <name type="common">Domesticated barley</name>
    <dbReference type="NCBI Taxonomy" id="112509"/>
    <lineage>
        <taxon>Eukaryota</taxon>
        <taxon>Viridiplantae</taxon>
        <taxon>Streptophyta</taxon>
        <taxon>Embryophyta</taxon>
        <taxon>Tracheophyta</taxon>
        <taxon>Spermatophyta</taxon>
        <taxon>Magnoliopsida</taxon>
        <taxon>Liliopsida</taxon>
        <taxon>Poales</taxon>
        <taxon>Poaceae</taxon>
        <taxon>BOP clade</taxon>
        <taxon>Pooideae</taxon>
        <taxon>Triticodae</taxon>
        <taxon>Triticeae</taxon>
        <taxon>Hordeinae</taxon>
        <taxon>Hordeum</taxon>
    </lineage>
</organism>
<evidence type="ECO:0000313" key="1">
    <source>
        <dbReference type="EMBL" id="BAK03990.1"/>
    </source>
</evidence>
<sequence length="48" mass="5373">MIPRRSTVEILYVFSYCNNVYGVVRGRTASGALHVASDPLSRTVGRFR</sequence>
<proteinExistence type="evidence at transcript level"/>
<accession>F2E9G8</accession>